<dbReference type="AlphaFoldDB" id="A0A1E3URW5"/>
<evidence type="ECO:0000313" key="4">
    <source>
        <dbReference type="Proteomes" id="UP000094271"/>
    </source>
</evidence>
<evidence type="ECO:0000313" key="5">
    <source>
        <dbReference type="Proteomes" id="UP000094869"/>
    </source>
</evidence>
<dbReference type="OrthoDB" id="2223469at2"/>
<dbReference type="RefSeq" id="WP_069409410.1">
    <property type="nucleotide sequence ID" value="NZ_DBFYTW010000118.1"/>
</dbReference>
<accession>A0A1E3URW5</accession>
<organism evidence="3 4">
    <name type="scientific">Eisenbergiella tayi</name>
    <dbReference type="NCBI Taxonomy" id="1432052"/>
    <lineage>
        <taxon>Bacteria</taxon>
        <taxon>Bacillati</taxon>
        <taxon>Bacillota</taxon>
        <taxon>Clostridia</taxon>
        <taxon>Lachnospirales</taxon>
        <taxon>Lachnospiraceae</taxon>
        <taxon>Eisenbergiella</taxon>
    </lineage>
</organism>
<feature type="compositionally biased region" description="Basic residues" evidence="1">
    <location>
        <begin position="70"/>
        <end position="82"/>
    </location>
</feature>
<reference evidence="2 5" key="1">
    <citation type="submission" date="2016-08" db="EMBL/GenBank/DDBJ databases">
        <title>Characterization of Isolates of Eisenbergiella tayi Derived from Blood Cultures, Using Whole Genome Sequencing.</title>
        <authorList>
            <person name="Bernier A.-M."/>
            <person name="Burdz T."/>
            <person name="Wiebe D."/>
            <person name="Bernard K."/>
        </authorList>
    </citation>
    <scope>NUCLEOTIDE SEQUENCE [LARGE SCALE GENOMIC DNA]</scope>
    <source>
        <strain evidence="2 5">NML120146</strain>
    </source>
</reference>
<dbReference type="EMBL" id="MEHA01000001">
    <property type="protein sequence ID" value="ODR55834.1"/>
    <property type="molecule type" value="Genomic_DNA"/>
</dbReference>
<proteinExistence type="predicted"/>
<dbReference type="Proteomes" id="UP000094271">
    <property type="component" value="Unassembled WGS sequence"/>
</dbReference>
<protein>
    <submittedName>
        <fullName evidence="3">Uncharacterized protein</fullName>
    </submittedName>
</protein>
<sequence>MAKSKLIKANKKIAETVVNGYKGIENRVVGTYTKIEDKFVDQYLTHEGESVEDAKKRIARENRQQPMKGTKQRRKPVLPGRR</sequence>
<reference evidence="3 4" key="2">
    <citation type="submission" date="2016-08" db="EMBL/GenBank/DDBJ databases">
        <authorList>
            <person name="Seilhamer J.J."/>
        </authorList>
    </citation>
    <scope>NUCLEOTIDE SEQUENCE [LARGE SCALE GENOMIC DNA]</scope>
    <source>
        <strain evidence="3 4">NML150140-1</strain>
    </source>
</reference>
<gene>
    <name evidence="3" type="ORF">BEI59_01360</name>
    <name evidence="2" type="ORF">BEI63_31345</name>
</gene>
<dbReference type="EMBL" id="MEHD01000056">
    <property type="protein sequence ID" value="ODR44119.1"/>
    <property type="molecule type" value="Genomic_DNA"/>
</dbReference>
<evidence type="ECO:0000313" key="2">
    <source>
        <dbReference type="EMBL" id="ODR44119.1"/>
    </source>
</evidence>
<evidence type="ECO:0000313" key="3">
    <source>
        <dbReference type="EMBL" id="ODR55834.1"/>
    </source>
</evidence>
<name>A0A1E3URW5_9FIRM</name>
<feature type="compositionally biased region" description="Basic and acidic residues" evidence="1">
    <location>
        <begin position="54"/>
        <end position="63"/>
    </location>
</feature>
<evidence type="ECO:0000256" key="1">
    <source>
        <dbReference type="SAM" id="MobiDB-lite"/>
    </source>
</evidence>
<dbReference type="Proteomes" id="UP000094869">
    <property type="component" value="Unassembled WGS sequence"/>
</dbReference>
<comment type="caution">
    <text evidence="3">The sequence shown here is derived from an EMBL/GenBank/DDBJ whole genome shotgun (WGS) entry which is preliminary data.</text>
</comment>
<keyword evidence="5" id="KW-1185">Reference proteome</keyword>
<feature type="region of interest" description="Disordered" evidence="1">
    <location>
        <begin position="54"/>
        <end position="82"/>
    </location>
</feature>